<evidence type="ECO:0000256" key="5">
    <source>
        <dbReference type="ARBA" id="ARBA00022825"/>
    </source>
</evidence>
<proteinExistence type="inferred from homology"/>
<keyword evidence="3" id="KW-0645">Protease</keyword>
<dbReference type="PANTHER" id="PTHR30237:SF2">
    <property type="entry name" value="MUREIN TETRAPEPTIDE CARBOXYPEPTIDASE"/>
    <property type="match status" value="1"/>
</dbReference>
<comment type="caution">
    <text evidence="8">The sequence shown here is derived from an EMBL/GenBank/DDBJ whole genome shotgun (WGS) entry which is preliminary data.</text>
</comment>
<evidence type="ECO:0000256" key="1">
    <source>
        <dbReference type="ARBA" id="ARBA00010233"/>
    </source>
</evidence>
<dbReference type="Proteomes" id="UP001519363">
    <property type="component" value="Unassembled WGS sequence"/>
</dbReference>
<dbReference type="GO" id="GO:0106415">
    <property type="term" value="F:muramoyltetrapeptide carboxypeptidase activity"/>
    <property type="evidence" value="ECO:0007669"/>
    <property type="project" value="UniProtKB-EC"/>
</dbReference>
<accession>A0ABS5A4D4</accession>
<dbReference type="InterPro" id="IPR029062">
    <property type="entry name" value="Class_I_gatase-like"/>
</dbReference>
<dbReference type="CDD" id="cd07025">
    <property type="entry name" value="Peptidase_S66"/>
    <property type="match status" value="1"/>
</dbReference>
<dbReference type="InterPro" id="IPR027478">
    <property type="entry name" value="LdcA_N"/>
</dbReference>
<keyword evidence="4 8" id="KW-0378">Hydrolase</keyword>
<dbReference type="SUPFAM" id="SSF141986">
    <property type="entry name" value="LD-carboxypeptidase A C-terminal domain-like"/>
    <property type="match status" value="1"/>
</dbReference>
<evidence type="ECO:0000259" key="6">
    <source>
        <dbReference type="Pfam" id="PF02016"/>
    </source>
</evidence>
<comment type="similarity">
    <text evidence="1">Belongs to the peptidase S66 family.</text>
</comment>
<dbReference type="PIRSF" id="PIRSF028757">
    <property type="entry name" value="LD-carboxypeptidase"/>
    <property type="match status" value="1"/>
</dbReference>
<evidence type="ECO:0000256" key="4">
    <source>
        <dbReference type="ARBA" id="ARBA00022801"/>
    </source>
</evidence>
<reference evidence="8 9" key="1">
    <citation type="submission" date="2021-03" db="EMBL/GenBank/DDBJ databases">
        <title>Sequencing the genomes of 1000 actinobacteria strains.</title>
        <authorList>
            <person name="Klenk H.-P."/>
        </authorList>
    </citation>
    <scope>NUCLEOTIDE SEQUENCE [LARGE SCALE GENOMIC DNA]</scope>
    <source>
        <strain evidence="8 9">DSM 44580</strain>
    </source>
</reference>
<evidence type="ECO:0000256" key="2">
    <source>
        <dbReference type="ARBA" id="ARBA00022645"/>
    </source>
</evidence>
<dbReference type="Gene3D" id="3.50.30.60">
    <property type="entry name" value="LD-carboxypeptidase A C-terminal domain-like"/>
    <property type="match status" value="1"/>
</dbReference>
<feature type="domain" description="LD-carboxypeptidase N-terminal" evidence="6">
    <location>
        <begin position="16"/>
        <end position="135"/>
    </location>
</feature>
<dbReference type="PANTHER" id="PTHR30237">
    <property type="entry name" value="MURAMOYLTETRAPEPTIDE CARBOXYPEPTIDASE"/>
    <property type="match status" value="1"/>
</dbReference>
<evidence type="ECO:0000313" key="8">
    <source>
        <dbReference type="EMBL" id="MBP2471434.1"/>
    </source>
</evidence>
<sequence>MSGLVLPPRLRRGSQVAVIAPAGPLPDALLDAGLEQLRSWGLVVAEGAHVRDTHDGLGYLAGTDEDRAADFTWAWSAPFDAVLAARGGYGCQRMADLIPWEKLKSLPPKVFAGSSDITALHQRVAAEFGLATVFGPMVGTRAFSEDLAAREHLRYSLLDPASVRVLGRGHDPIRGGVTEGVTVGGTVSLLAADVGTGLPVPGPGTIALLEDVNEEPYRLDGLVTHLLRAGWFDQVAGIALGSWHDCGPLEEVRAVLADRLGGLGVPVAWEVGFGHCEAQLTVPMGVPVRLDADAGTLTLL</sequence>
<gene>
    <name evidence="8" type="ORF">JOF53_000306</name>
</gene>
<keyword evidence="9" id="KW-1185">Reference proteome</keyword>
<keyword evidence="5" id="KW-0720">Serine protease</keyword>
<feature type="domain" description="LD-carboxypeptidase C-terminal" evidence="7">
    <location>
        <begin position="179"/>
        <end position="290"/>
    </location>
</feature>
<evidence type="ECO:0000259" key="7">
    <source>
        <dbReference type="Pfam" id="PF17676"/>
    </source>
</evidence>
<dbReference type="Gene3D" id="3.40.50.10740">
    <property type="entry name" value="Class I glutamine amidotransferase-like"/>
    <property type="match status" value="1"/>
</dbReference>
<dbReference type="InterPro" id="IPR040449">
    <property type="entry name" value="Peptidase_S66_N"/>
</dbReference>
<keyword evidence="2 8" id="KW-0121">Carboxypeptidase</keyword>
<dbReference type="Pfam" id="PF02016">
    <property type="entry name" value="Peptidase_S66"/>
    <property type="match status" value="1"/>
</dbReference>
<dbReference type="EMBL" id="JAGIOO010000001">
    <property type="protein sequence ID" value="MBP2471434.1"/>
    <property type="molecule type" value="Genomic_DNA"/>
</dbReference>
<dbReference type="InterPro" id="IPR027461">
    <property type="entry name" value="Carboxypeptidase_A_C_sf"/>
</dbReference>
<dbReference type="EC" id="3.4.17.13" evidence="8"/>
<dbReference type="Pfam" id="PF17676">
    <property type="entry name" value="Peptidase_S66C"/>
    <property type="match status" value="1"/>
</dbReference>
<dbReference type="InterPro" id="IPR040921">
    <property type="entry name" value="Peptidase_S66C"/>
</dbReference>
<name>A0ABS5A4D4_9PSEU</name>
<organism evidence="8 9">
    <name type="scientific">Crossiella equi</name>
    <dbReference type="NCBI Taxonomy" id="130796"/>
    <lineage>
        <taxon>Bacteria</taxon>
        <taxon>Bacillati</taxon>
        <taxon>Actinomycetota</taxon>
        <taxon>Actinomycetes</taxon>
        <taxon>Pseudonocardiales</taxon>
        <taxon>Pseudonocardiaceae</taxon>
        <taxon>Crossiella</taxon>
    </lineage>
</organism>
<dbReference type="RefSeq" id="WP_086788861.1">
    <property type="nucleotide sequence ID" value="NZ_JAGIOO010000001.1"/>
</dbReference>
<evidence type="ECO:0000256" key="3">
    <source>
        <dbReference type="ARBA" id="ARBA00022670"/>
    </source>
</evidence>
<evidence type="ECO:0000313" key="9">
    <source>
        <dbReference type="Proteomes" id="UP001519363"/>
    </source>
</evidence>
<protein>
    <submittedName>
        <fullName evidence="8">Muramoyltetrapeptide carboxypeptidase</fullName>
        <ecNumber evidence="8">3.4.17.13</ecNumber>
    </submittedName>
</protein>
<dbReference type="SUPFAM" id="SSF52317">
    <property type="entry name" value="Class I glutamine amidotransferase-like"/>
    <property type="match status" value="1"/>
</dbReference>
<dbReference type="InterPro" id="IPR003507">
    <property type="entry name" value="S66_fam"/>
</dbReference>